<dbReference type="EMBL" id="JBFOLJ010000011">
    <property type="protein sequence ID" value="KAL2493531.1"/>
    <property type="molecule type" value="Genomic_DNA"/>
</dbReference>
<reference evidence="2" key="1">
    <citation type="submission" date="2024-07" db="EMBL/GenBank/DDBJ databases">
        <title>Two chromosome-level genome assemblies of Korean endemic species Abeliophyllum distichum and Forsythia ovata (Oleaceae).</title>
        <authorList>
            <person name="Jang H."/>
        </authorList>
    </citation>
    <scope>NUCLEOTIDE SEQUENCE [LARGE SCALE GENOMIC DNA]</scope>
</reference>
<evidence type="ECO:0000313" key="1">
    <source>
        <dbReference type="EMBL" id="KAL2493531.1"/>
    </source>
</evidence>
<organism evidence="1 2">
    <name type="scientific">Forsythia ovata</name>
    <dbReference type="NCBI Taxonomy" id="205694"/>
    <lineage>
        <taxon>Eukaryota</taxon>
        <taxon>Viridiplantae</taxon>
        <taxon>Streptophyta</taxon>
        <taxon>Embryophyta</taxon>
        <taxon>Tracheophyta</taxon>
        <taxon>Spermatophyta</taxon>
        <taxon>Magnoliopsida</taxon>
        <taxon>eudicotyledons</taxon>
        <taxon>Gunneridae</taxon>
        <taxon>Pentapetalae</taxon>
        <taxon>asterids</taxon>
        <taxon>lamiids</taxon>
        <taxon>Lamiales</taxon>
        <taxon>Oleaceae</taxon>
        <taxon>Forsythieae</taxon>
        <taxon>Forsythia</taxon>
    </lineage>
</organism>
<name>A0ABD1RZA8_9LAMI</name>
<gene>
    <name evidence="1" type="ORF">Fot_37288</name>
</gene>
<protein>
    <submittedName>
        <fullName evidence="1">Uncharacterized protein</fullName>
    </submittedName>
</protein>
<dbReference type="AlphaFoldDB" id="A0ABD1RZA8"/>
<sequence>MANFIFSKISIFSIEEGEEDDENVTHFLQPSVLDAVPVSVATTPLALETAAGALLPFISGEPLLPSESIRRQGHSPRGYSVQLVPEFHLRSSYGRRSRVRIVGDAKESILEPNIQWTELTEALAELSKAKEALAKFLRNLV</sequence>
<accession>A0ABD1RZA8</accession>
<evidence type="ECO:0000313" key="2">
    <source>
        <dbReference type="Proteomes" id="UP001604277"/>
    </source>
</evidence>
<dbReference type="Proteomes" id="UP001604277">
    <property type="component" value="Unassembled WGS sequence"/>
</dbReference>
<keyword evidence="2" id="KW-1185">Reference proteome</keyword>
<proteinExistence type="predicted"/>
<comment type="caution">
    <text evidence="1">The sequence shown here is derived from an EMBL/GenBank/DDBJ whole genome shotgun (WGS) entry which is preliminary data.</text>
</comment>